<dbReference type="AlphaFoldDB" id="A0A2W5K7W5"/>
<evidence type="ECO:0008006" key="4">
    <source>
        <dbReference type="Google" id="ProtNLM"/>
    </source>
</evidence>
<organism evidence="2 3">
    <name type="scientific">Lawsonella clevelandensis</name>
    <dbReference type="NCBI Taxonomy" id="1528099"/>
    <lineage>
        <taxon>Bacteria</taxon>
        <taxon>Bacillati</taxon>
        <taxon>Actinomycetota</taxon>
        <taxon>Actinomycetes</taxon>
        <taxon>Mycobacteriales</taxon>
        <taxon>Lawsonellaceae</taxon>
        <taxon>Lawsonella</taxon>
    </lineage>
</organism>
<dbReference type="RefSeq" id="WP_290598758.1">
    <property type="nucleotide sequence ID" value="NZ_CAKZIO010000002.1"/>
</dbReference>
<keyword evidence="1" id="KW-1133">Transmembrane helix</keyword>
<dbReference type="Pfam" id="PF12277">
    <property type="entry name" value="DUF3618"/>
    <property type="match status" value="1"/>
</dbReference>
<comment type="caution">
    <text evidence="2">The sequence shown here is derived from an EMBL/GenBank/DDBJ whole genome shotgun (WGS) entry which is preliminary data.</text>
</comment>
<evidence type="ECO:0000256" key="1">
    <source>
        <dbReference type="SAM" id="Phobius"/>
    </source>
</evidence>
<sequence>MAQDFDDIELNIAAARDNLAATLDEIADRVDPSNVMEKGKAAAKDALQKVEVQIALGVAAAVALGSIVISIVRHHKK</sequence>
<dbReference type="Proteomes" id="UP000248606">
    <property type="component" value="Unassembled WGS sequence"/>
</dbReference>
<dbReference type="EMBL" id="QFOZ01000010">
    <property type="protein sequence ID" value="PZP88572.1"/>
    <property type="molecule type" value="Genomic_DNA"/>
</dbReference>
<protein>
    <recommendedName>
        <fullName evidence="4">DUF3618 domain-containing protein</fullName>
    </recommendedName>
</protein>
<accession>A0A2W5K7W5</accession>
<proteinExistence type="predicted"/>
<keyword evidence="1" id="KW-0812">Transmembrane</keyword>
<reference evidence="2 3" key="1">
    <citation type="submission" date="2017-08" db="EMBL/GenBank/DDBJ databases">
        <title>Infants hospitalized years apart are colonized by the same room-sourced microbial strains.</title>
        <authorList>
            <person name="Brooks B."/>
            <person name="Olm M.R."/>
            <person name="Firek B.A."/>
            <person name="Baker R."/>
            <person name="Thomas B.C."/>
            <person name="Morowitz M.J."/>
            <person name="Banfield J.F."/>
        </authorList>
    </citation>
    <scope>NUCLEOTIDE SEQUENCE [LARGE SCALE GENOMIC DNA]</scope>
    <source>
        <strain evidence="2">S2_006_000_R1_57</strain>
    </source>
</reference>
<feature type="transmembrane region" description="Helical" evidence="1">
    <location>
        <begin position="54"/>
        <end position="72"/>
    </location>
</feature>
<keyword evidence="1" id="KW-0472">Membrane</keyword>
<dbReference type="InterPro" id="IPR022062">
    <property type="entry name" value="DUF3618"/>
</dbReference>
<name>A0A2W5K7W5_9ACTN</name>
<evidence type="ECO:0000313" key="2">
    <source>
        <dbReference type="EMBL" id="PZP88572.1"/>
    </source>
</evidence>
<evidence type="ECO:0000313" key="3">
    <source>
        <dbReference type="Proteomes" id="UP000248606"/>
    </source>
</evidence>
<gene>
    <name evidence="2" type="ORF">DI579_06030</name>
</gene>